<evidence type="ECO:0000313" key="1">
    <source>
        <dbReference type="EMBL" id="OWT43222.1"/>
    </source>
</evidence>
<gene>
    <name evidence="1" type="ORF">VFPPC_17615</name>
</gene>
<proteinExistence type="predicted"/>
<dbReference type="Proteomes" id="UP000078397">
    <property type="component" value="Unassembled WGS sequence"/>
</dbReference>
<organism evidence="1 2">
    <name type="scientific">Pochonia chlamydosporia 170</name>
    <dbReference type="NCBI Taxonomy" id="1380566"/>
    <lineage>
        <taxon>Eukaryota</taxon>
        <taxon>Fungi</taxon>
        <taxon>Dikarya</taxon>
        <taxon>Ascomycota</taxon>
        <taxon>Pezizomycotina</taxon>
        <taxon>Sordariomycetes</taxon>
        <taxon>Hypocreomycetidae</taxon>
        <taxon>Hypocreales</taxon>
        <taxon>Clavicipitaceae</taxon>
        <taxon>Pochonia</taxon>
    </lineage>
</organism>
<dbReference type="KEGG" id="pchm:VFPPC_17615"/>
<protein>
    <submittedName>
        <fullName evidence="1">Uncharacterized protein</fullName>
    </submittedName>
</protein>
<dbReference type="RefSeq" id="XP_022285665.1">
    <property type="nucleotide sequence ID" value="XM_022429308.1"/>
</dbReference>
<keyword evidence="2" id="KW-1185">Reference proteome</keyword>
<dbReference type="EMBL" id="LSBJ02000002">
    <property type="protein sequence ID" value="OWT43222.1"/>
    <property type="molecule type" value="Genomic_DNA"/>
</dbReference>
<name>A0A219ARI9_METCM</name>
<dbReference type="AlphaFoldDB" id="A0A219ARI9"/>
<sequence length="92" mass="9945">MKDDLIVGSSNATWCPVGGRNQPSATLARVHVANIEPNIVTILLLPVLRAGYMQPQLSANSARHCALMLAQDLLLRNCGTRDWCRVASKGGF</sequence>
<reference evidence="1 2" key="1">
    <citation type="journal article" date="2016" name="PLoS Pathog.">
        <title>Biosynthesis of antibiotic leucinostatins in bio-control fungus Purpureocillium lilacinum and their inhibition on phytophthora revealed by genome mining.</title>
        <authorList>
            <person name="Wang G."/>
            <person name="Liu Z."/>
            <person name="Lin R."/>
            <person name="Li E."/>
            <person name="Mao Z."/>
            <person name="Ling J."/>
            <person name="Yang Y."/>
            <person name="Yin W.B."/>
            <person name="Xie B."/>
        </authorList>
    </citation>
    <scope>NUCLEOTIDE SEQUENCE [LARGE SCALE GENOMIC DNA]</scope>
    <source>
        <strain evidence="1">170</strain>
    </source>
</reference>
<evidence type="ECO:0000313" key="2">
    <source>
        <dbReference type="Proteomes" id="UP000078397"/>
    </source>
</evidence>
<accession>A0A219ARI9</accession>
<comment type="caution">
    <text evidence="1">The sequence shown here is derived from an EMBL/GenBank/DDBJ whole genome shotgun (WGS) entry which is preliminary data.</text>
</comment>
<dbReference type="GeneID" id="33936553"/>